<dbReference type="InterPro" id="IPR029787">
    <property type="entry name" value="Nucleotide_cyclase"/>
</dbReference>
<dbReference type="eggNOG" id="COG3437">
    <property type="taxonomic scope" value="Bacteria"/>
</dbReference>
<dbReference type="Pfam" id="PF16403">
    <property type="entry name" value="Bact_surface_Ig-like"/>
    <property type="match status" value="1"/>
</dbReference>
<dbReference type="SMART" id="SM00267">
    <property type="entry name" value="GGDEF"/>
    <property type="match status" value="1"/>
</dbReference>
<dbReference type="AlphaFoldDB" id="F7Q1H5"/>
<dbReference type="Gene3D" id="2.60.120.260">
    <property type="entry name" value="Galactose-binding domain-like"/>
    <property type="match status" value="1"/>
</dbReference>
<dbReference type="OrthoDB" id="9798833at2"/>
<dbReference type="EMBL" id="AFNU02000003">
    <property type="protein sequence ID" value="ERJ12900.1"/>
    <property type="molecule type" value="Genomic_DNA"/>
</dbReference>
<dbReference type="InterPro" id="IPR003018">
    <property type="entry name" value="GAF"/>
</dbReference>
<dbReference type="Pfam" id="PF13487">
    <property type="entry name" value="HD_5"/>
    <property type="match status" value="1"/>
</dbReference>
<dbReference type="RefSeq" id="WP_008825687.1">
    <property type="nucleotide sequence ID" value="NZ_AFNU02000003.1"/>
</dbReference>
<dbReference type="InterPro" id="IPR003607">
    <property type="entry name" value="HD/PDEase_dom"/>
</dbReference>
<proteinExistence type="predicted"/>
<dbReference type="InterPro" id="IPR032179">
    <property type="entry name" value="Cry22Aa_Ig-like"/>
</dbReference>
<accession>F7Q1H5</accession>
<dbReference type="SUPFAM" id="SSF109604">
    <property type="entry name" value="HD-domain/PDEase-like"/>
    <property type="match status" value="1"/>
</dbReference>
<dbReference type="Proteomes" id="UP000005707">
    <property type="component" value="Unassembled WGS sequence"/>
</dbReference>
<dbReference type="SUPFAM" id="SSF49785">
    <property type="entry name" value="Galactose-binding domain-like"/>
    <property type="match status" value="1"/>
</dbReference>
<evidence type="ECO:0000313" key="4">
    <source>
        <dbReference type="Proteomes" id="UP000005707"/>
    </source>
</evidence>
<evidence type="ECO:0000259" key="2">
    <source>
        <dbReference type="PROSITE" id="PS51832"/>
    </source>
</evidence>
<dbReference type="PANTHER" id="PTHR43155">
    <property type="entry name" value="CYCLIC DI-GMP PHOSPHODIESTERASE PA4108-RELATED"/>
    <property type="match status" value="1"/>
</dbReference>
<dbReference type="PROSITE" id="PS50887">
    <property type="entry name" value="GGDEF"/>
    <property type="match status" value="1"/>
</dbReference>
<gene>
    <name evidence="3" type="ORF">HLPCO_001240</name>
</gene>
<protein>
    <submittedName>
        <fullName evidence="3">Sensory box-containing diguanylate cyclase protein</fullName>
    </submittedName>
</protein>
<feature type="domain" description="HD-GYP" evidence="2">
    <location>
        <begin position="340"/>
        <end position="532"/>
    </location>
</feature>
<dbReference type="Gene3D" id="3.30.450.40">
    <property type="match status" value="1"/>
</dbReference>
<organism evidence="3 4">
    <name type="scientific">Haloplasma contractile SSD-17B</name>
    <dbReference type="NCBI Taxonomy" id="1033810"/>
    <lineage>
        <taxon>Bacteria</taxon>
        <taxon>Bacillati</taxon>
        <taxon>Mycoplasmatota</taxon>
        <taxon>Mollicutes</taxon>
        <taxon>Haloplasmatales</taxon>
        <taxon>Haloplasmataceae</taxon>
        <taxon>Haloplasma</taxon>
    </lineage>
</organism>
<dbReference type="STRING" id="1033810.HLPCO_001240"/>
<reference evidence="3 4" key="1">
    <citation type="journal article" date="2011" name="J. Bacteriol.">
        <title>Genome sequence of Haloplasma contractile, an unusual contractile bacterium from a deep-sea anoxic brine lake.</title>
        <authorList>
            <person name="Antunes A."/>
            <person name="Alam I."/>
            <person name="El Dorry H."/>
            <person name="Siam R."/>
            <person name="Robertson A."/>
            <person name="Bajic V.B."/>
            <person name="Stingl U."/>
        </authorList>
    </citation>
    <scope>NUCLEOTIDE SEQUENCE [LARGE SCALE GENOMIC DNA]</scope>
    <source>
        <strain evidence="3 4">SSD-17B</strain>
    </source>
</reference>
<dbReference type="CDD" id="cd01949">
    <property type="entry name" value="GGDEF"/>
    <property type="match status" value="1"/>
</dbReference>
<dbReference type="SUPFAM" id="SSF55073">
    <property type="entry name" value="Nucleotide cyclase"/>
    <property type="match status" value="1"/>
</dbReference>
<dbReference type="InterPro" id="IPR008979">
    <property type="entry name" value="Galactose-bd-like_sf"/>
</dbReference>
<feature type="domain" description="GGDEF" evidence="1">
    <location>
        <begin position="219"/>
        <end position="348"/>
    </location>
</feature>
<dbReference type="InParanoid" id="F7Q1H5"/>
<dbReference type="Pfam" id="PF00990">
    <property type="entry name" value="GGDEF"/>
    <property type="match status" value="1"/>
</dbReference>
<dbReference type="eggNOG" id="COG2205">
    <property type="taxonomic scope" value="Bacteria"/>
</dbReference>
<dbReference type="SMART" id="SM00065">
    <property type="entry name" value="GAF"/>
    <property type="match status" value="1"/>
</dbReference>
<dbReference type="Gene3D" id="2.60.40.10">
    <property type="entry name" value="Immunoglobulins"/>
    <property type="match status" value="1"/>
</dbReference>
<sequence length="750" mass="86500">MLNVNKNKKVINKEYFLKSIISATNELLINEDYYDAVSKALSIIGEAALLDRIYLFQNNNDLHCPTTGQIFRWDYEKQGTQIDQVPLQRIEFSDIPNLIEPLKRKEAFIHIVSELEECHVKSLLMHNDTLSVIALPIFIRDQFFGFIGYDECQYEREWTSEETSLIEMFTNSISKAIERNIKEEERKYISFHDSLTGLCNRRYIENEMKKIELNIKDTLPLSIIVADVNGLKLVNDSFGHLIGDQIIKKSAMILKEVCGKDYIVARWGGDEFLVILPNTDVDQVKKRVELINNKCEDTAINSIPVSISTSHATTHDHLEPLYKTLKRAEDSMYKEKLIKSSSIKRKLIKMILNTYFDKYPKEKEHAMCVSDLSVKIGKAMNRSEQEIRKLEKVGVYHDIGKIALDQNILKKNYQILTDEEINERKRHAAIGYRILCASNELSELAKYILLHHERLDGSGYPNGVKEDSIPLITRILTVANSYDTMLRYQKLSEDEAINRLINEVGTRYDSLIVKAFVEQVLNRTWYSVIEGAYDNVIENNGSFDPLDQIYVFDPTDLTLSKNDLNIQGIVNTHINDTYKLIYTVENSHGKVERIERRVSVGNLAPKLCQEQLTYGTIMLDNASFVVAKIADEIMIDIRTGGSEQWSSQLTFNNISLIKSKTYVISFEAKSLKQLELILSVGYFDHDISYWNSFLGTINNHFKITPKKQQYMLMFTLLQDTCHESEIKFEFGKALENKLIISNLKINEYIK</sequence>
<dbReference type="InterPro" id="IPR029016">
    <property type="entry name" value="GAF-like_dom_sf"/>
</dbReference>
<keyword evidence="4" id="KW-1185">Reference proteome</keyword>
<dbReference type="PROSITE" id="PS51832">
    <property type="entry name" value="HD_GYP"/>
    <property type="match status" value="1"/>
</dbReference>
<dbReference type="InterPro" id="IPR043128">
    <property type="entry name" value="Rev_trsase/Diguanyl_cyclase"/>
</dbReference>
<dbReference type="Gene3D" id="1.10.3210.10">
    <property type="entry name" value="Hypothetical protein af1432"/>
    <property type="match status" value="1"/>
</dbReference>
<dbReference type="InterPro" id="IPR037522">
    <property type="entry name" value="HD_GYP_dom"/>
</dbReference>
<dbReference type="Pfam" id="PF01590">
    <property type="entry name" value="GAF"/>
    <property type="match status" value="1"/>
</dbReference>
<dbReference type="Gene3D" id="3.30.70.270">
    <property type="match status" value="1"/>
</dbReference>
<reference evidence="3 4" key="2">
    <citation type="journal article" date="2013" name="PLoS ONE">
        <title>INDIGO - INtegrated Data Warehouse of MIcrobial GenOmes with Examples from the Red Sea Extremophiles.</title>
        <authorList>
            <person name="Alam I."/>
            <person name="Antunes A."/>
            <person name="Kamau A.A."/>
            <person name="Ba Alawi W."/>
            <person name="Kalkatawi M."/>
            <person name="Stingl U."/>
            <person name="Bajic V.B."/>
        </authorList>
    </citation>
    <scope>NUCLEOTIDE SEQUENCE [LARGE SCALE GENOMIC DNA]</scope>
    <source>
        <strain evidence="3 4">SSD-17B</strain>
    </source>
</reference>
<dbReference type="NCBIfam" id="TIGR00254">
    <property type="entry name" value="GGDEF"/>
    <property type="match status" value="1"/>
</dbReference>
<dbReference type="SUPFAM" id="SSF55781">
    <property type="entry name" value="GAF domain-like"/>
    <property type="match status" value="1"/>
</dbReference>
<evidence type="ECO:0000259" key="1">
    <source>
        <dbReference type="PROSITE" id="PS50887"/>
    </source>
</evidence>
<dbReference type="PANTHER" id="PTHR43155:SF2">
    <property type="entry name" value="CYCLIC DI-GMP PHOSPHODIESTERASE PA4108"/>
    <property type="match status" value="1"/>
</dbReference>
<dbReference type="CDD" id="cd00077">
    <property type="entry name" value="HDc"/>
    <property type="match status" value="1"/>
</dbReference>
<name>F7Q1H5_9MOLU</name>
<evidence type="ECO:0000313" key="3">
    <source>
        <dbReference type="EMBL" id="ERJ12900.1"/>
    </source>
</evidence>
<comment type="caution">
    <text evidence="3">The sequence shown here is derived from an EMBL/GenBank/DDBJ whole genome shotgun (WGS) entry which is preliminary data.</text>
</comment>
<dbReference type="InterPro" id="IPR000160">
    <property type="entry name" value="GGDEF_dom"/>
</dbReference>
<dbReference type="InterPro" id="IPR013783">
    <property type="entry name" value="Ig-like_fold"/>
</dbReference>